<dbReference type="GO" id="GO:0140098">
    <property type="term" value="F:catalytic activity, acting on RNA"/>
    <property type="evidence" value="ECO:0007669"/>
    <property type="project" value="UniProtKB-ARBA"/>
</dbReference>
<dbReference type="Gene3D" id="3.30.2350.10">
    <property type="entry name" value="Pseudouridine synthase"/>
    <property type="match status" value="1"/>
</dbReference>
<dbReference type="GO" id="GO:0003723">
    <property type="term" value="F:RNA binding"/>
    <property type="evidence" value="ECO:0007669"/>
    <property type="project" value="InterPro"/>
</dbReference>
<dbReference type="KEGG" id="crx:CRECT_1503"/>
<evidence type="ECO:0000256" key="2">
    <source>
        <dbReference type="ARBA" id="ARBA00010876"/>
    </source>
</evidence>
<name>A0A6G5QN97_CAMRE</name>
<comment type="similarity">
    <text evidence="2">Belongs to the pseudouridine synthase RluA family.</text>
</comment>
<dbReference type="InterPro" id="IPR050188">
    <property type="entry name" value="RluA_PseudoU_synthase"/>
</dbReference>
<protein>
    <recommendedName>
        <fullName evidence="4">RNA pseudouridylate synthase</fullName>
    </recommendedName>
    <alternativeName>
        <fullName evidence="5">RNA-uridine isomerase</fullName>
    </alternativeName>
</protein>
<accession>A0A6G5QN97</accession>
<dbReference type="SUPFAM" id="SSF55120">
    <property type="entry name" value="Pseudouridine synthase"/>
    <property type="match status" value="1"/>
</dbReference>
<dbReference type="PANTHER" id="PTHR21600:SF44">
    <property type="entry name" value="RIBOSOMAL LARGE SUBUNIT PSEUDOURIDINE SYNTHASE D"/>
    <property type="match status" value="1"/>
</dbReference>
<dbReference type="GO" id="GO:0009982">
    <property type="term" value="F:pseudouridine synthase activity"/>
    <property type="evidence" value="ECO:0007669"/>
    <property type="project" value="InterPro"/>
</dbReference>
<comment type="catalytic activity">
    <reaction evidence="1">
        <text>a uridine in RNA = a pseudouridine in RNA</text>
        <dbReference type="Rhea" id="RHEA:48348"/>
        <dbReference type="Rhea" id="RHEA-COMP:12068"/>
        <dbReference type="Rhea" id="RHEA-COMP:12069"/>
        <dbReference type="ChEBI" id="CHEBI:65314"/>
        <dbReference type="ChEBI" id="CHEBI:65315"/>
    </reaction>
</comment>
<dbReference type="EMBL" id="CP012543">
    <property type="protein sequence ID" value="QCD47150.1"/>
    <property type="molecule type" value="Genomic_DNA"/>
</dbReference>
<sequence>MKEEKAYKLLAIQEGISNNEAKELIDAGLVSAKGQRIAVARTVMSAATKFNVQKLPRPSVIFEDENLIAVDKPAFLTSEKVSEIYKFPLLHRLDKETSGVLLLVKNEEFQKKAIEEFKNCRVKKEYVAAVKGIVSEEFSVNEPIITLKNRGGAFSKISPNGKDALSIVTPVMVAGKKSLVKVEIKTGRTHQIRVHLNHAGYGIVGDEKYAKNKAARMYLHAYKIELLGYKFRSNLSEDFNRLGFEISRNFEI</sequence>
<dbReference type="InterPro" id="IPR006224">
    <property type="entry name" value="PsdUridine_synth_RluA-like_CS"/>
</dbReference>
<proteinExistence type="inferred from homology"/>
<evidence type="ECO:0000256" key="5">
    <source>
        <dbReference type="ARBA" id="ARBA00033164"/>
    </source>
</evidence>
<dbReference type="PANTHER" id="PTHR21600">
    <property type="entry name" value="MITOCHONDRIAL RNA PSEUDOURIDINE SYNTHASE"/>
    <property type="match status" value="1"/>
</dbReference>
<dbReference type="Proteomes" id="UP000502377">
    <property type="component" value="Chromosome"/>
</dbReference>
<feature type="domain" description="Pseudouridine synthase RsuA/RluA-like" evidence="6">
    <location>
        <begin position="84"/>
        <end position="198"/>
    </location>
</feature>
<gene>
    <name evidence="7" type="primary">rluA</name>
    <name evidence="7" type="ORF">CRECT_1503</name>
</gene>
<evidence type="ECO:0000256" key="3">
    <source>
        <dbReference type="ARBA" id="ARBA00023235"/>
    </source>
</evidence>
<evidence type="ECO:0000313" key="7">
    <source>
        <dbReference type="EMBL" id="QCD47150.1"/>
    </source>
</evidence>
<dbReference type="AlphaFoldDB" id="A0A6G5QN97"/>
<dbReference type="GO" id="GO:0000455">
    <property type="term" value="P:enzyme-directed rRNA pseudouridine synthesis"/>
    <property type="evidence" value="ECO:0007669"/>
    <property type="project" value="TreeGrafter"/>
</dbReference>
<evidence type="ECO:0000256" key="4">
    <source>
        <dbReference type="ARBA" id="ARBA00031870"/>
    </source>
</evidence>
<dbReference type="RefSeq" id="WP_004319107.1">
    <property type="nucleotide sequence ID" value="NZ_CP012543.1"/>
</dbReference>
<evidence type="ECO:0000313" key="8">
    <source>
        <dbReference type="Proteomes" id="UP000502377"/>
    </source>
</evidence>
<reference evidence="7 8" key="1">
    <citation type="submission" date="2016-07" db="EMBL/GenBank/DDBJ databases">
        <title>Comparative genomics of the Campylobacter concisus group.</title>
        <authorList>
            <person name="Miller W.G."/>
            <person name="Yee E."/>
            <person name="Chapman M.H."/>
            <person name="Huynh S."/>
            <person name="Bono J.L."/>
            <person name="On S.L.W."/>
            <person name="StLeger J."/>
            <person name="Foster G."/>
            <person name="Parker C.T."/>
        </authorList>
    </citation>
    <scope>NUCLEOTIDE SEQUENCE [LARGE SCALE GENOMIC DNA]</scope>
    <source>
        <strain evidence="7 8">ATCC 33238</strain>
    </source>
</reference>
<dbReference type="InterPro" id="IPR020103">
    <property type="entry name" value="PsdUridine_synth_cat_dom_sf"/>
</dbReference>
<organism evidence="7 8">
    <name type="scientific">Campylobacter rectus</name>
    <name type="common">Wolinella recta</name>
    <dbReference type="NCBI Taxonomy" id="203"/>
    <lineage>
        <taxon>Bacteria</taxon>
        <taxon>Pseudomonadati</taxon>
        <taxon>Campylobacterota</taxon>
        <taxon>Epsilonproteobacteria</taxon>
        <taxon>Campylobacterales</taxon>
        <taxon>Campylobacteraceae</taxon>
        <taxon>Campylobacter</taxon>
    </lineage>
</organism>
<keyword evidence="3 7" id="KW-0413">Isomerase</keyword>
<dbReference type="CDD" id="cd02869">
    <property type="entry name" value="PseudoU_synth_RluA_like"/>
    <property type="match status" value="1"/>
</dbReference>
<evidence type="ECO:0000256" key="1">
    <source>
        <dbReference type="ARBA" id="ARBA00000073"/>
    </source>
</evidence>
<dbReference type="Pfam" id="PF00849">
    <property type="entry name" value="PseudoU_synth_2"/>
    <property type="match status" value="1"/>
</dbReference>
<dbReference type="PROSITE" id="PS01129">
    <property type="entry name" value="PSI_RLU"/>
    <property type="match status" value="1"/>
</dbReference>
<evidence type="ECO:0000259" key="6">
    <source>
        <dbReference type="Pfam" id="PF00849"/>
    </source>
</evidence>
<dbReference type="InterPro" id="IPR006145">
    <property type="entry name" value="PsdUridine_synth_RsuA/RluA"/>
</dbReference>